<dbReference type="AlphaFoldDB" id="A0A813EWF5"/>
<protein>
    <recommendedName>
        <fullName evidence="5">Transmembrane protein</fullName>
    </recommendedName>
</protein>
<organism evidence="3 4">
    <name type="scientific">Polarella glacialis</name>
    <name type="common">Dinoflagellate</name>
    <dbReference type="NCBI Taxonomy" id="89957"/>
    <lineage>
        <taxon>Eukaryota</taxon>
        <taxon>Sar</taxon>
        <taxon>Alveolata</taxon>
        <taxon>Dinophyceae</taxon>
        <taxon>Suessiales</taxon>
        <taxon>Suessiaceae</taxon>
        <taxon>Polarella</taxon>
    </lineage>
</organism>
<dbReference type="EMBL" id="CAJNNV010016794">
    <property type="protein sequence ID" value="CAE8604681.1"/>
    <property type="molecule type" value="Genomic_DNA"/>
</dbReference>
<keyword evidence="2" id="KW-0812">Transmembrane</keyword>
<proteinExistence type="predicted"/>
<keyword evidence="4" id="KW-1185">Reference proteome</keyword>
<dbReference type="Proteomes" id="UP000654075">
    <property type="component" value="Unassembled WGS sequence"/>
</dbReference>
<comment type="caution">
    <text evidence="3">The sequence shown here is derived from an EMBL/GenBank/DDBJ whole genome shotgun (WGS) entry which is preliminary data.</text>
</comment>
<evidence type="ECO:0000313" key="4">
    <source>
        <dbReference type="Proteomes" id="UP000654075"/>
    </source>
</evidence>
<gene>
    <name evidence="3" type="ORF">PGLA1383_LOCUS22831</name>
</gene>
<feature type="region of interest" description="Disordered" evidence="1">
    <location>
        <begin position="66"/>
        <end position="117"/>
    </location>
</feature>
<reference evidence="3" key="1">
    <citation type="submission" date="2021-02" db="EMBL/GenBank/DDBJ databases">
        <authorList>
            <person name="Dougan E. K."/>
            <person name="Rhodes N."/>
            <person name="Thang M."/>
            <person name="Chan C."/>
        </authorList>
    </citation>
    <scope>NUCLEOTIDE SEQUENCE</scope>
</reference>
<evidence type="ECO:0000256" key="2">
    <source>
        <dbReference type="SAM" id="Phobius"/>
    </source>
</evidence>
<feature type="transmembrane region" description="Helical" evidence="2">
    <location>
        <begin position="29"/>
        <end position="49"/>
    </location>
</feature>
<evidence type="ECO:0000256" key="1">
    <source>
        <dbReference type="SAM" id="MobiDB-lite"/>
    </source>
</evidence>
<keyword evidence="2" id="KW-0472">Membrane</keyword>
<keyword evidence="2" id="KW-1133">Transmembrane helix</keyword>
<sequence>MEMPDMTMMVARAQEDLDDSMLRVEQTSWALWCFLVLSWFAGFSMRGWMQSLWQFAEPRYFARVKEENENEDEKTAHIPPADEQTAVPGVGPVEPPPSAPSAPSVRREEEVQTDEEEMPNARVLYKTRFGEKLHLRRRCRTLSNSADENVFKLKVCLVCLARHSGEGISM</sequence>
<evidence type="ECO:0000313" key="3">
    <source>
        <dbReference type="EMBL" id="CAE8604681.1"/>
    </source>
</evidence>
<name>A0A813EWF5_POLGL</name>
<accession>A0A813EWF5</accession>
<evidence type="ECO:0008006" key="5">
    <source>
        <dbReference type="Google" id="ProtNLM"/>
    </source>
</evidence>